<feature type="region of interest" description="Disordered" evidence="11">
    <location>
        <begin position="220"/>
        <end position="301"/>
    </location>
</feature>
<dbReference type="SMART" id="SM00249">
    <property type="entry name" value="PHD"/>
    <property type="match status" value="1"/>
</dbReference>
<proteinExistence type="inferred from homology"/>
<feature type="compositionally biased region" description="Basic and acidic residues" evidence="11">
    <location>
        <begin position="260"/>
        <end position="284"/>
    </location>
</feature>
<feature type="binding site" evidence="8">
    <location>
        <position position="775"/>
    </location>
    <ligand>
        <name>Zn(2+)</name>
        <dbReference type="ChEBI" id="CHEBI:29105"/>
        <label>1</label>
    </ligand>
</feature>
<feature type="domain" description="PHD-type" evidence="12">
    <location>
        <begin position="770"/>
        <end position="821"/>
    </location>
</feature>
<feature type="compositionally biased region" description="Polar residues" evidence="11">
    <location>
        <begin position="713"/>
        <end position="723"/>
    </location>
</feature>
<dbReference type="EMBL" id="JNVN01002617">
    <property type="protein sequence ID" value="KHJ31747.1"/>
    <property type="molecule type" value="Genomic_DNA"/>
</dbReference>
<dbReference type="PANTHER" id="PTHR10333">
    <property type="entry name" value="INHIBITOR OF GROWTH PROTEIN"/>
    <property type="match status" value="1"/>
</dbReference>
<dbReference type="InterPro" id="IPR028651">
    <property type="entry name" value="ING_fam"/>
</dbReference>
<accession>A0A0B1NZD9</accession>
<keyword evidence="5 8" id="KW-0862">Zinc</keyword>
<keyword evidence="6" id="KW-0156">Chromatin regulator</keyword>
<feature type="region of interest" description="Disordered" evidence="11">
    <location>
        <begin position="625"/>
        <end position="756"/>
    </location>
</feature>
<evidence type="ECO:0000256" key="8">
    <source>
        <dbReference type="PIRSR" id="PIRSR628651-51"/>
    </source>
</evidence>
<dbReference type="STRING" id="52586.A0A0B1NZD9"/>
<comment type="subcellular location">
    <subcellularLocation>
        <location evidence="1">Nucleus</location>
    </subcellularLocation>
</comment>
<organism evidence="13 14">
    <name type="scientific">Uncinula necator</name>
    <name type="common">Grape powdery mildew</name>
    <dbReference type="NCBI Taxonomy" id="52586"/>
    <lineage>
        <taxon>Eukaryota</taxon>
        <taxon>Fungi</taxon>
        <taxon>Dikarya</taxon>
        <taxon>Ascomycota</taxon>
        <taxon>Pezizomycotina</taxon>
        <taxon>Leotiomycetes</taxon>
        <taxon>Erysiphales</taxon>
        <taxon>Erysiphaceae</taxon>
        <taxon>Erysiphe</taxon>
    </lineage>
</organism>
<comment type="similarity">
    <text evidence="2">Belongs to the ING family.</text>
</comment>
<dbReference type="InterPro" id="IPR019786">
    <property type="entry name" value="Zinc_finger_PHD-type_CS"/>
</dbReference>
<feature type="compositionally biased region" description="Acidic residues" evidence="11">
    <location>
        <begin position="220"/>
        <end position="233"/>
    </location>
</feature>
<feature type="coiled-coil region" evidence="10">
    <location>
        <begin position="409"/>
        <end position="443"/>
    </location>
</feature>
<dbReference type="PROSITE" id="PS50016">
    <property type="entry name" value="ZF_PHD_2"/>
    <property type="match status" value="1"/>
</dbReference>
<keyword evidence="14" id="KW-1185">Reference proteome</keyword>
<sequence length="837" mass="93172">MSTPPTLNIAPDTSPSRLCYKRDDLDKKINGVCSESFQYPVDPDAQATVTDFLDFTEYLPSDMVRSLTLVGKLDQIYCDASTNVHHLAKQHAALPQLPIDGRPESAELRRDISKSLDELMNARILAHAEAIHIKENVERHLNRIKNILTKLQAIANNYPSSRETSPTIPKSRSPASNRRQKLTLRLDGRCAREFRPRKPRTFRITVPGEVLAPYEVECPSYDEESEDSNSDDQDLQKTPSLFSHLDHSNLKHKLRITHKREKEKIDRNDEKDKNNKSEKVEKVQRHSRAPGNKGTNSHSSVAGISTSNALAQLKPPSADAKPGDDELPWLRLNAWELAKLRKRMKKNAIWSPSDTMIARELKSLGRGLDAYQAAVKALEDTGETPTFGEPPQLRGETVNAEGAMSVEAVRTLESQLLNQNIKINELKMQKREKELALAAEETEKAARHVIASTEAMKDLFGNKNNEAQNDDKIEETVLPEDKIVDKISDHKISLPERPAKIILNKRKREEHHVNEESFNKKLTGDIAINHDADKKTKPLPKKNKTESKTPAQVSLLLEKVTSSLAVEKPNTLKSATSDCNLPDLSHDVIAKNHGLSAKSPKKILFTVASNQNEEKKQVKKDFKTIETAANSRPRRTSGAPTPATPSFNLSDTIPAKGPTSSRCQKPSTEVAPINITAPIDRPRRVSTARNTPAPPEIRAQGTRSNRPAPGELTANTSGSTTVSVVGKRSRATRKKPGPKKEKKDGHETGTTQDIFDEFDDEGNLIDPAEPRYCNCNRVSFGVMIACEGPNCEKEWFHLECVGLLEVPPRTTKWYCPSCRVSFGIGEKGEVNARGIKK</sequence>
<evidence type="ECO:0000256" key="5">
    <source>
        <dbReference type="ARBA" id="ARBA00022833"/>
    </source>
</evidence>
<evidence type="ECO:0000256" key="6">
    <source>
        <dbReference type="ARBA" id="ARBA00022853"/>
    </source>
</evidence>
<evidence type="ECO:0000259" key="12">
    <source>
        <dbReference type="PROSITE" id="PS50016"/>
    </source>
</evidence>
<feature type="binding site" evidence="8">
    <location>
        <position position="818"/>
    </location>
    <ligand>
        <name>Zn(2+)</name>
        <dbReference type="ChEBI" id="CHEBI:29105"/>
        <label>2</label>
    </ligand>
</feature>
<dbReference type="InterPro" id="IPR024610">
    <property type="entry name" value="ING_N_histone-binding"/>
</dbReference>
<dbReference type="OMA" id="EVMIHRE"/>
<evidence type="ECO:0000256" key="7">
    <source>
        <dbReference type="ARBA" id="ARBA00023242"/>
    </source>
</evidence>
<dbReference type="GO" id="GO:0008270">
    <property type="term" value="F:zinc ion binding"/>
    <property type="evidence" value="ECO:0007669"/>
    <property type="project" value="UniProtKB-KW"/>
</dbReference>
<evidence type="ECO:0000256" key="11">
    <source>
        <dbReference type="SAM" id="MobiDB-lite"/>
    </source>
</evidence>
<feature type="compositionally biased region" description="Basic residues" evidence="11">
    <location>
        <begin position="727"/>
        <end position="737"/>
    </location>
</feature>
<evidence type="ECO:0000313" key="13">
    <source>
        <dbReference type="EMBL" id="KHJ31747.1"/>
    </source>
</evidence>
<evidence type="ECO:0000313" key="14">
    <source>
        <dbReference type="Proteomes" id="UP000030854"/>
    </source>
</evidence>
<gene>
    <name evidence="13" type="ORF">EV44_g2356</name>
</gene>
<dbReference type="CDD" id="cd15505">
    <property type="entry name" value="PHD_ING"/>
    <property type="match status" value="1"/>
</dbReference>
<dbReference type="HOGENOM" id="CLU_009357_0_0_1"/>
<feature type="binding site" evidence="8">
    <location>
        <position position="786"/>
    </location>
    <ligand>
        <name>Zn(2+)</name>
        <dbReference type="ChEBI" id="CHEBI:29105"/>
        <label>2</label>
    </ligand>
</feature>
<dbReference type="PROSITE" id="PS01359">
    <property type="entry name" value="ZF_PHD_1"/>
    <property type="match status" value="1"/>
</dbReference>
<dbReference type="InterPro" id="IPR011011">
    <property type="entry name" value="Znf_FYVE_PHD"/>
</dbReference>
<dbReference type="GO" id="GO:0000123">
    <property type="term" value="C:histone acetyltransferase complex"/>
    <property type="evidence" value="ECO:0007669"/>
    <property type="project" value="TreeGrafter"/>
</dbReference>
<dbReference type="Gene3D" id="6.10.140.1740">
    <property type="match status" value="1"/>
</dbReference>
<keyword evidence="3 8" id="KW-0479">Metal-binding</keyword>
<feature type="region of interest" description="Disordered" evidence="11">
    <location>
        <begin position="158"/>
        <end position="181"/>
    </location>
</feature>
<feature type="compositionally biased region" description="Polar residues" evidence="11">
    <location>
        <begin position="658"/>
        <end position="667"/>
    </location>
</feature>
<feature type="binding site" evidence="8">
    <location>
        <position position="773"/>
    </location>
    <ligand>
        <name>Zn(2+)</name>
        <dbReference type="ChEBI" id="CHEBI:29105"/>
        <label>1</label>
    </ligand>
</feature>
<dbReference type="SMART" id="SM01408">
    <property type="entry name" value="ING"/>
    <property type="match status" value="1"/>
</dbReference>
<reference evidence="13 14" key="1">
    <citation type="journal article" date="2014" name="BMC Genomics">
        <title>Adaptive genomic structural variation in the grape powdery mildew pathogen, Erysiphe necator.</title>
        <authorList>
            <person name="Jones L."/>
            <person name="Riaz S."/>
            <person name="Morales-Cruz A."/>
            <person name="Amrine K.C."/>
            <person name="McGuire B."/>
            <person name="Gubler W.D."/>
            <person name="Walker M.A."/>
            <person name="Cantu D."/>
        </authorList>
    </citation>
    <scope>NUCLEOTIDE SEQUENCE [LARGE SCALE GENOMIC DNA]</scope>
    <source>
        <strain evidence="14">c</strain>
    </source>
</reference>
<dbReference type="Gene3D" id="3.30.40.10">
    <property type="entry name" value="Zinc/RING finger domain, C3HC4 (zinc finger)"/>
    <property type="match status" value="1"/>
</dbReference>
<dbReference type="PANTHER" id="PTHR10333:SF42">
    <property type="entry name" value="INHIBITOR OF GROWTH PROTEIN 5"/>
    <property type="match status" value="1"/>
</dbReference>
<dbReference type="GO" id="GO:0006355">
    <property type="term" value="P:regulation of DNA-templated transcription"/>
    <property type="evidence" value="ECO:0007669"/>
    <property type="project" value="TreeGrafter"/>
</dbReference>
<dbReference type="GO" id="GO:0004402">
    <property type="term" value="F:histone acetyltransferase activity"/>
    <property type="evidence" value="ECO:0007669"/>
    <property type="project" value="TreeGrafter"/>
</dbReference>
<feature type="binding site" evidence="8">
    <location>
        <position position="815"/>
    </location>
    <ligand>
        <name>Zn(2+)</name>
        <dbReference type="ChEBI" id="CHEBI:29105"/>
        <label>2</label>
    </ligand>
</feature>
<feature type="binding site" evidence="8">
    <location>
        <position position="797"/>
    </location>
    <ligand>
        <name>Zn(2+)</name>
        <dbReference type="ChEBI" id="CHEBI:29105"/>
        <label>1</label>
    </ligand>
</feature>
<keyword evidence="10" id="KW-0175">Coiled coil</keyword>
<feature type="compositionally biased region" description="Basic residues" evidence="11">
    <location>
        <begin position="250"/>
        <end position="259"/>
    </location>
</feature>
<dbReference type="Proteomes" id="UP000030854">
    <property type="component" value="Unassembled WGS sequence"/>
</dbReference>
<dbReference type="InterPro" id="IPR013083">
    <property type="entry name" value="Znf_RING/FYVE/PHD"/>
</dbReference>
<feature type="binding site" evidence="8">
    <location>
        <position position="800"/>
    </location>
    <ligand>
        <name>Zn(2+)</name>
        <dbReference type="ChEBI" id="CHEBI:29105"/>
        <label>1</label>
    </ligand>
</feature>
<dbReference type="AlphaFoldDB" id="A0A0B1NZD9"/>
<feature type="binding site" evidence="8">
    <location>
        <position position="791"/>
    </location>
    <ligand>
        <name>Zn(2+)</name>
        <dbReference type="ChEBI" id="CHEBI:29105"/>
        <label>2</label>
    </ligand>
</feature>
<feature type="compositionally biased region" description="Polar residues" evidence="11">
    <location>
        <begin position="158"/>
        <end position="177"/>
    </location>
</feature>
<dbReference type="InterPro" id="IPR019787">
    <property type="entry name" value="Znf_PHD-finger"/>
</dbReference>
<comment type="caution">
    <text evidence="13">The sequence shown here is derived from an EMBL/GenBank/DDBJ whole genome shotgun (WGS) entry which is preliminary data.</text>
</comment>
<dbReference type="GO" id="GO:0005634">
    <property type="term" value="C:nucleus"/>
    <property type="evidence" value="ECO:0007669"/>
    <property type="project" value="UniProtKB-SubCell"/>
</dbReference>
<evidence type="ECO:0000256" key="10">
    <source>
        <dbReference type="SAM" id="Coils"/>
    </source>
</evidence>
<evidence type="ECO:0000256" key="4">
    <source>
        <dbReference type="ARBA" id="ARBA00022771"/>
    </source>
</evidence>
<evidence type="ECO:0000256" key="3">
    <source>
        <dbReference type="ARBA" id="ARBA00022723"/>
    </source>
</evidence>
<evidence type="ECO:0000256" key="9">
    <source>
        <dbReference type="PROSITE-ProRule" id="PRU00146"/>
    </source>
</evidence>
<keyword evidence="7" id="KW-0539">Nucleus</keyword>
<dbReference type="SUPFAM" id="SSF57903">
    <property type="entry name" value="FYVE/PHD zinc finger"/>
    <property type="match status" value="1"/>
</dbReference>
<dbReference type="InterPro" id="IPR001965">
    <property type="entry name" value="Znf_PHD"/>
</dbReference>
<feature type="compositionally biased region" description="Basic and acidic residues" evidence="11">
    <location>
        <begin position="738"/>
        <end position="747"/>
    </location>
</feature>
<name>A0A0B1NZD9_UNCNE</name>
<keyword evidence="4 9" id="KW-0863">Zinc-finger</keyword>
<evidence type="ECO:0000256" key="2">
    <source>
        <dbReference type="ARBA" id="ARBA00010210"/>
    </source>
</evidence>
<protein>
    <submittedName>
        <fullName evidence="13">Putative phd-finger domain-containing protein</fullName>
    </submittedName>
</protein>
<evidence type="ECO:0000256" key="1">
    <source>
        <dbReference type="ARBA" id="ARBA00004123"/>
    </source>
</evidence>